<dbReference type="InterPro" id="IPR003661">
    <property type="entry name" value="HisK_dim/P_dom"/>
</dbReference>
<name>A0ABV3RI43_9RHOB</name>
<dbReference type="PANTHER" id="PTHR42878:SF15">
    <property type="entry name" value="BACTERIOPHYTOCHROME"/>
    <property type="match status" value="1"/>
</dbReference>
<dbReference type="InterPro" id="IPR036097">
    <property type="entry name" value="HisK_dim/P_sf"/>
</dbReference>
<dbReference type="InterPro" id="IPR003594">
    <property type="entry name" value="HATPase_dom"/>
</dbReference>
<sequence length="398" mass="43672">MGWLGDNLFPDGGLSPQDDAIASTLPVLYSHIAADLLIALSCFAISAAILLFLRHRPDGRLHWTVMLVVIFITASGVTHLIGLLAMFLPLFGFEGLIKLITGIVSALAALALWRQLPNALRTPAQQELMQAISDRDAEISQHRVSEEAMQATERLLNIKIEQLEAANLELREFAYAASHDLKSPANTLSLWLENFMEDCAERLSPEERKDAEEAQRILARMRMLVDDVLSCARLLSDEAAAPQACDTARIVADTLADLAPEIEAAEAEIVAGPLVTVRGHPAMLSVLFHNLIGNAIKFRHKNRPCRVEISARLDGSRATILVRDNGIGIDPVHHERVFSLFKRLHHHTLFEGTGLGLSLCRRIAVMHGGRIELNSVPGSGTEMRVVFDQEALHVAQAA</sequence>
<evidence type="ECO:0000256" key="3">
    <source>
        <dbReference type="ARBA" id="ARBA00022553"/>
    </source>
</evidence>
<dbReference type="EMBL" id="JBFNXX010000002">
    <property type="protein sequence ID" value="MEW9918636.1"/>
    <property type="molecule type" value="Genomic_DNA"/>
</dbReference>
<evidence type="ECO:0000256" key="4">
    <source>
        <dbReference type="ARBA" id="ARBA00022679"/>
    </source>
</evidence>
<dbReference type="Pfam" id="PF25487">
    <property type="entry name" value="ETR1_N"/>
    <property type="match status" value="1"/>
</dbReference>
<proteinExistence type="predicted"/>
<keyword evidence="8" id="KW-0547">Nucleotide-binding</keyword>
<keyword evidence="6" id="KW-0472">Membrane</keyword>
<dbReference type="SUPFAM" id="SSF55874">
    <property type="entry name" value="ATPase domain of HSP90 chaperone/DNA topoisomerase II/histidine kinase"/>
    <property type="match status" value="1"/>
</dbReference>
<protein>
    <recommendedName>
        <fullName evidence="2">histidine kinase</fullName>
        <ecNumber evidence="2">2.7.13.3</ecNumber>
    </recommendedName>
</protein>
<gene>
    <name evidence="8" type="ORF">AB2B41_03405</name>
</gene>
<evidence type="ECO:0000313" key="8">
    <source>
        <dbReference type="EMBL" id="MEW9918636.1"/>
    </source>
</evidence>
<dbReference type="Gene3D" id="3.30.565.10">
    <property type="entry name" value="Histidine kinase-like ATPase, C-terminal domain"/>
    <property type="match status" value="1"/>
</dbReference>
<dbReference type="SMART" id="SM00388">
    <property type="entry name" value="HisKA"/>
    <property type="match status" value="1"/>
</dbReference>
<dbReference type="Pfam" id="PF02518">
    <property type="entry name" value="HATPase_c"/>
    <property type="match status" value="1"/>
</dbReference>
<evidence type="ECO:0000256" key="6">
    <source>
        <dbReference type="SAM" id="Phobius"/>
    </source>
</evidence>
<keyword evidence="9" id="KW-1185">Reference proteome</keyword>
<evidence type="ECO:0000256" key="5">
    <source>
        <dbReference type="ARBA" id="ARBA00022777"/>
    </source>
</evidence>
<keyword evidence="3" id="KW-0597">Phosphoprotein</keyword>
<evidence type="ECO:0000313" key="9">
    <source>
        <dbReference type="Proteomes" id="UP001556098"/>
    </source>
</evidence>
<keyword evidence="6" id="KW-0812">Transmembrane</keyword>
<dbReference type="Pfam" id="PF00512">
    <property type="entry name" value="HisKA"/>
    <property type="match status" value="1"/>
</dbReference>
<dbReference type="InterPro" id="IPR050351">
    <property type="entry name" value="BphY/WalK/GraS-like"/>
</dbReference>
<dbReference type="Proteomes" id="UP001556098">
    <property type="component" value="Unassembled WGS sequence"/>
</dbReference>
<evidence type="ECO:0000256" key="2">
    <source>
        <dbReference type="ARBA" id="ARBA00012438"/>
    </source>
</evidence>
<keyword evidence="8" id="KW-0067">ATP-binding</keyword>
<organism evidence="8 9">
    <name type="scientific">Sulfitobacter sediminis</name>
    <dbReference type="NCBI Taxonomy" id="3234186"/>
    <lineage>
        <taxon>Bacteria</taxon>
        <taxon>Pseudomonadati</taxon>
        <taxon>Pseudomonadota</taxon>
        <taxon>Alphaproteobacteria</taxon>
        <taxon>Rhodobacterales</taxon>
        <taxon>Roseobacteraceae</taxon>
        <taxon>Sulfitobacter</taxon>
    </lineage>
</organism>
<dbReference type="InterPro" id="IPR036890">
    <property type="entry name" value="HATPase_C_sf"/>
</dbReference>
<dbReference type="Gene3D" id="1.10.287.130">
    <property type="match status" value="1"/>
</dbReference>
<dbReference type="SUPFAM" id="SSF47384">
    <property type="entry name" value="Homodimeric domain of signal transducing histidine kinase"/>
    <property type="match status" value="1"/>
</dbReference>
<feature type="domain" description="Histidine kinase" evidence="7">
    <location>
        <begin position="176"/>
        <end position="391"/>
    </location>
</feature>
<evidence type="ECO:0000256" key="1">
    <source>
        <dbReference type="ARBA" id="ARBA00000085"/>
    </source>
</evidence>
<dbReference type="PROSITE" id="PS50109">
    <property type="entry name" value="HIS_KIN"/>
    <property type="match status" value="1"/>
</dbReference>
<feature type="transmembrane region" description="Helical" evidence="6">
    <location>
        <begin position="65"/>
        <end position="90"/>
    </location>
</feature>
<dbReference type="CDD" id="cd00082">
    <property type="entry name" value="HisKA"/>
    <property type="match status" value="1"/>
</dbReference>
<dbReference type="GO" id="GO:0005524">
    <property type="term" value="F:ATP binding"/>
    <property type="evidence" value="ECO:0007669"/>
    <property type="project" value="UniProtKB-KW"/>
</dbReference>
<feature type="transmembrane region" description="Helical" evidence="6">
    <location>
        <begin position="96"/>
        <end position="113"/>
    </location>
</feature>
<dbReference type="InterPro" id="IPR005467">
    <property type="entry name" value="His_kinase_dom"/>
</dbReference>
<keyword evidence="4" id="KW-0808">Transferase</keyword>
<evidence type="ECO:0000259" key="7">
    <source>
        <dbReference type="PROSITE" id="PS50109"/>
    </source>
</evidence>
<dbReference type="PANTHER" id="PTHR42878">
    <property type="entry name" value="TWO-COMPONENT HISTIDINE KINASE"/>
    <property type="match status" value="1"/>
</dbReference>
<dbReference type="InterPro" id="IPR058544">
    <property type="entry name" value="ETR1_N"/>
</dbReference>
<dbReference type="EC" id="2.7.13.3" evidence="2"/>
<accession>A0ABV3RI43</accession>
<comment type="caution">
    <text evidence="8">The sequence shown here is derived from an EMBL/GenBank/DDBJ whole genome shotgun (WGS) entry which is preliminary data.</text>
</comment>
<comment type="catalytic activity">
    <reaction evidence="1">
        <text>ATP + protein L-histidine = ADP + protein N-phospho-L-histidine.</text>
        <dbReference type="EC" id="2.7.13.3"/>
    </reaction>
</comment>
<dbReference type="RefSeq" id="WP_367876339.1">
    <property type="nucleotide sequence ID" value="NZ_JBFNXX010000002.1"/>
</dbReference>
<reference evidence="8 9" key="1">
    <citation type="submission" date="2024-07" db="EMBL/GenBank/DDBJ databases">
        <title>Marimonas sp.nov., isolated from tidal-flat sediment.</title>
        <authorList>
            <person name="Jayan J.N."/>
            <person name="Lee S.S."/>
        </authorList>
    </citation>
    <scope>NUCLEOTIDE SEQUENCE [LARGE SCALE GENOMIC DNA]</scope>
    <source>
        <strain evidence="8 9">MJW-29</strain>
    </source>
</reference>
<keyword evidence="5" id="KW-0418">Kinase</keyword>
<feature type="transmembrane region" description="Helical" evidence="6">
    <location>
        <begin position="32"/>
        <end position="53"/>
    </location>
</feature>
<dbReference type="InterPro" id="IPR004358">
    <property type="entry name" value="Sig_transdc_His_kin-like_C"/>
</dbReference>
<dbReference type="PRINTS" id="PR00344">
    <property type="entry name" value="BCTRLSENSOR"/>
</dbReference>
<keyword evidence="6" id="KW-1133">Transmembrane helix</keyword>
<dbReference type="SMART" id="SM00387">
    <property type="entry name" value="HATPase_c"/>
    <property type="match status" value="1"/>
</dbReference>